<keyword evidence="2" id="KW-1185">Reference proteome</keyword>
<dbReference type="AlphaFoldDB" id="A0A7W6M5B3"/>
<name>A0A7W6M5B3_9RHOB</name>
<dbReference type="Proteomes" id="UP000565745">
    <property type="component" value="Unassembled WGS sequence"/>
</dbReference>
<reference evidence="1 2" key="1">
    <citation type="submission" date="2020-08" db="EMBL/GenBank/DDBJ databases">
        <title>Genomic Encyclopedia of Type Strains, Phase IV (KMG-IV): sequencing the most valuable type-strain genomes for metagenomic binning, comparative biology and taxonomic classification.</title>
        <authorList>
            <person name="Goeker M."/>
        </authorList>
    </citation>
    <scope>NUCLEOTIDE SEQUENCE [LARGE SCALE GENOMIC DNA]</scope>
    <source>
        <strain evidence="1 2">DSM 101015</strain>
    </source>
</reference>
<organism evidence="1 2">
    <name type="scientific">Sulfitobacter noctilucicola</name>
    <dbReference type="NCBI Taxonomy" id="1342301"/>
    <lineage>
        <taxon>Bacteria</taxon>
        <taxon>Pseudomonadati</taxon>
        <taxon>Pseudomonadota</taxon>
        <taxon>Alphaproteobacteria</taxon>
        <taxon>Rhodobacterales</taxon>
        <taxon>Roseobacteraceae</taxon>
        <taxon>Sulfitobacter</taxon>
    </lineage>
</organism>
<dbReference type="EMBL" id="JACIFU010000001">
    <property type="protein sequence ID" value="MBB4172353.1"/>
    <property type="molecule type" value="Genomic_DNA"/>
</dbReference>
<accession>A0A7W6M5B3</accession>
<comment type="caution">
    <text evidence="1">The sequence shown here is derived from an EMBL/GenBank/DDBJ whole genome shotgun (WGS) entry which is preliminary data.</text>
</comment>
<evidence type="ECO:0000313" key="1">
    <source>
        <dbReference type="EMBL" id="MBB4172353.1"/>
    </source>
</evidence>
<evidence type="ECO:0000313" key="2">
    <source>
        <dbReference type="Proteomes" id="UP000565745"/>
    </source>
</evidence>
<protein>
    <submittedName>
        <fullName evidence="1">Uncharacterized protein</fullName>
    </submittedName>
</protein>
<sequence>MRVGVFRQCRGQISGTNGTSQAVKIISVDRVRKIRMELPLYILRHRGPVDVSLSSRRVGAKRLMAEPPKA</sequence>
<gene>
    <name evidence="1" type="ORF">GGR93_000114</name>
</gene>
<proteinExistence type="predicted"/>